<gene>
    <name evidence="2" type="ORF">EV03_1446</name>
</gene>
<dbReference type="EMBL" id="JNAX01000014">
    <property type="protein sequence ID" value="KGG19982.1"/>
    <property type="molecule type" value="Genomic_DNA"/>
</dbReference>
<protein>
    <submittedName>
        <fullName evidence="2">Uncharacterized protein</fullName>
    </submittedName>
</protein>
<evidence type="ECO:0000313" key="2">
    <source>
        <dbReference type="EMBL" id="KGG19982.1"/>
    </source>
</evidence>
<keyword evidence="1" id="KW-0732">Signal</keyword>
<sequence>MRMKRLLLPLLALTAGLLSPVAALSGDLGIADFNLDLSSFVEKDLLNIA</sequence>
<proteinExistence type="predicted"/>
<evidence type="ECO:0000313" key="3">
    <source>
        <dbReference type="Proteomes" id="UP000030392"/>
    </source>
</evidence>
<accession>A0A0A2C392</accession>
<dbReference type="Proteomes" id="UP000030392">
    <property type="component" value="Unassembled WGS sequence"/>
</dbReference>
<feature type="signal peptide" evidence="1">
    <location>
        <begin position="1"/>
        <end position="25"/>
    </location>
</feature>
<feature type="chain" id="PRO_5001985790" evidence="1">
    <location>
        <begin position="26"/>
        <end position="49"/>
    </location>
</feature>
<organism evidence="2 3">
    <name type="scientific">Prochlorococcus marinus str. PAC1</name>
    <dbReference type="NCBI Taxonomy" id="59924"/>
    <lineage>
        <taxon>Bacteria</taxon>
        <taxon>Bacillati</taxon>
        <taxon>Cyanobacteriota</taxon>
        <taxon>Cyanophyceae</taxon>
        <taxon>Synechococcales</taxon>
        <taxon>Prochlorococcaceae</taxon>
        <taxon>Prochlorococcus</taxon>
    </lineage>
</organism>
<reference evidence="3" key="1">
    <citation type="journal article" date="2014" name="Sci. Data">
        <title>Genomes of diverse isolates of the marine cyanobacterium Prochlorococcus.</title>
        <authorList>
            <person name="Biller S."/>
            <person name="Berube P."/>
            <person name="Thompson J."/>
            <person name="Kelly L."/>
            <person name="Roggensack S."/>
            <person name="Awad L."/>
            <person name="Roache-Johnson K."/>
            <person name="Ding H."/>
            <person name="Giovannoni S.J."/>
            <person name="Moore L.R."/>
            <person name="Chisholm S.W."/>
        </authorList>
    </citation>
    <scope>NUCLEOTIDE SEQUENCE [LARGE SCALE GENOMIC DNA]</scope>
    <source>
        <strain evidence="3">PAC1</strain>
    </source>
</reference>
<comment type="caution">
    <text evidence="2">The sequence shown here is derived from an EMBL/GenBank/DDBJ whole genome shotgun (WGS) entry which is preliminary data.</text>
</comment>
<evidence type="ECO:0000256" key="1">
    <source>
        <dbReference type="SAM" id="SignalP"/>
    </source>
</evidence>
<name>A0A0A2C392_PROMR</name>
<dbReference type="AlphaFoldDB" id="A0A0A2C392"/>